<evidence type="ECO:0000259" key="1">
    <source>
        <dbReference type="Pfam" id="PF25535"/>
    </source>
</evidence>
<dbReference type="KEGG" id="aer:AERYTH_03000"/>
<reference evidence="2 3" key="1">
    <citation type="journal article" date="1991" name="Int. J. Syst. Bacteriol.">
        <title>Description of the erythromycin-producing bacterium Arthrobacter sp. strain NRRL B-3381 as Aeromicrobium erythreum gen. nov., sp. nov.</title>
        <authorList>
            <person name="Miller E.S."/>
            <person name="Woese C.R."/>
            <person name="Brenner S."/>
        </authorList>
    </citation>
    <scope>NUCLEOTIDE SEQUENCE [LARGE SCALE GENOMIC DNA]</scope>
    <source>
        <strain evidence="2 3">AR18</strain>
    </source>
</reference>
<evidence type="ECO:0000313" key="3">
    <source>
        <dbReference type="Proteomes" id="UP000067689"/>
    </source>
</evidence>
<dbReference type="InterPro" id="IPR057679">
    <property type="entry name" value="DUF7919"/>
</dbReference>
<gene>
    <name evidence="2" type="ORF">AERYTH_03000</name>
</gene>
<dbReference type="OrthoDB" id="5523878at2"/>
<dbReference type="AlphaFoldDB" id="A0A0U4CLZ5"/>
<keyword evidence="3" id="KW-1185">Reference proteome</keyword>
<protein>
    <recommendedName>
        <fullName evidence="1">DUF7919 domain-containing protein</fullName>
    </recommendedName>
</protein>
<organism evidence="2 3">
    <name type="scientific">Aeromicrobium erythreum</name>
    <dbReference type="NCBI Taxonomy" id="2041"/>
    <lineage>
        <taxon>Bacteria</taxon>
        <taxon>Bacillati</taxon>
        <taxon>Actinomycetota</taxon>
        <taxon>Actinomycetes</taxon>
        <taxon>Propionibacteriales</taxon>
        <taxon>Nocardioidaceae</taxon>
        <taxon>Aeromicrobium</taxon>
    </lineage>
</organism>
<feature type="domain" description="DUF7919" evidence="1">
    <location>
        <begin position="1"/>
        <end position="122"/>
    </location>
</feature>
<dbReference type="Pfam" id="PF25535">
    <property type="entry name" value="DUF7919"/>
    <property type="match status" value="1"/>
</dbReference>
<dbReference type="Proteomes" id="UP000067689">
    <property type="component" value="Chromosome"/>
</dbReference>
<dbReference type="RefSeq" id="WP_067854483.1">
    <property type="nucleotide sequence ID" value="NZ_CP011502.1"/>
</dbReference>
<evidence type="ECO:0000313" key="2">
    <source>
        <dbReference type="EMBL" id="ALX03740.1"/>
    </source>
</evidence>
<proteinExistence type="predicted"/>
<sequence>MYMPDLSPYRYAGSDSPMLAVGWLADAHTFDRGDVPAHVVERLIDLAFEMPHLMRGCHYCPFCDEESPIRIDVPRHPTPLYLGMSEIHVRSVSGVVYSAPSLVLHYIERHRYRPPDEFVRAVEERDGHERRGADVRSVE</sequence>
<dbReference type="STRING" id="2041.AERYTH_03000"/>
<name>A0A0U4CLZ5_9ACTN</name>
<dbReference type="EMBL" id="CP011502">
    <property type="protein sequence ID" value="ALX03740.1"/>
    <property type="molecule type" value="Genomic_DNA"/>
</dbReference>
<dbReference type="PATRIC" id="fig|2041.4.peg.630"/>
<accession>A0A0U4CLZ5</accession>